<dbReference type="AlphaFoldDB" id="A0A9X1VFF0"/>
<evidence type="ECO:0000313" key="2">
    <source>
        <dbReference type="Proteomes" id="UP001139263"/>
    </source>
</evidence>
<dbReference type="EMBL" id="JALBUF010000097">
    <property type="protein sequence ID" value="MCI0185002.1"/>
    <property type="molecule type" value="Genomic_DNA"/>
</dbReference>
<dbReference type="Gene3D" id="3.40.50.300">
    <property type="entry name" value="P-loop containing nucleotide triphosphate hydrolases"/>
    <property type="match status" value="1"/>
</dbReference>
<reference evidence="1" key="1">
    <citation type="submission" date="2022-03" db="EMBL/GenBank/DDBJ databases">
        <title>Draft Genome Sequence of Firmicute Strain S0AB, a Heterotrophic Iron/Sulfur-Oxidizing Extreme Acidophile.</title>
        <authorList>
            <person name="Vergara E."/>
            <person name="Pakostova E."/>
            <person name="Johnson D.B."/>
            <person name="Holmes D.S."/>
        </authorList>
    </citation>
    <scope>NUCLEOTIDE SEQUENCE</scope>
    <source>
        <strain evidence="1">S0AB</strain>
    </source>
</reference>
<gene>
    <name evidence="1" type="primary">eccC</name>
    <name evidence="1" type="ORF">MM817_03302</name>
</gene>
<protein>
    <submittedName>
        <fullName evidence="1">ESX secretion system protein EccC</fullName>
    </submittedName>
</protein>
<organism evidence="1 2">
    <name type="scientific">Sulfoacidibacillus ferrooxidans</name>
    <dbReference type="NCBI Taxonomy" id="2005001"/>
    <lineage>
        <taxon>Bacteria</taxon>
        <taxon>Bacillati</taxon>
        <taxon>Bacillota</taxon>
        <taxon>Bacilli</taxon>
        <taxon>Bacillales</taxon>
        <taxon>Alicyclobacillaceae</taxon>
        <taxon>Sulfoacidibacillus</taxon>
    </lineage>
</organism>
<dbReference type="Proteomes" id="UP001139263">
    <property type="component" value="Unassembled WGS sequence"/>
</dbReference>
<sequence>MDDFELLEGSSNPLRPLVPYFSHAADIGLHLIIARRSAGFSRASYDAVLQGVRESGANGLLLSGEKQEGAIWPKIYLRPLPPGRAQWVNRQGRASMIQIATKIVK</sequence>
<proteinExistence type="predicted"/>
<name>A0A9X1VFF0_9BACL</name>
<dbReference type="InterPro" id="IPR027417">
    <property type="entry name" value="P-loop_NTPase"/>
</dbReference>
<comment type="caution">
    <text evidence="1">The sequence shown here is derived from an EMBL/GenBank/DDBJ whole genome shotgun (WGS) entry which is preliminary data.</text>
</comment>
<keyword evidence="2" id="KW-1185">Reference proteome</keyword>
<evidence type="ECO:0000313" key="1">
    <source>
        <dbReference type="EMBL" id="MCI0185002.1"/>
    </source>
</evidence>
<accession>A0A9X1VFF0</accession>